<comment type="caution">
    <text evidence="1">The sequence shown here is derived from an EMBL/GenBank/DDBJ whole genome shotgun (WGS) entry which is preliminary data.</text>
</comment>
<sequence>MNAILLALFGCGVIVGHLTTSVTAQDNKCTKSETEKQFKAMNDQIANLSGTLDSIKNAVESLISSQTNMKSQIQSIEAAMGGIERMQCVVRAAYALLHKCQIACTHNE</sequence>
<gene>
    <name evidence="1" type="ORF">OFUS_LOCUS7744</name>
</gene>
<evidence type="ECO:0000313" key="1">
    <source>
        <dbReference type="EMBL" id="CAH1781135.1"/>
    </source>
</evidence>
<evidence type="ECO:0000313" key="2">
    <source>
        <dbReference type="Proteomes" id="UP000749559"/>
    </source>
</evidence>
<name>A0A8J1UG83_OWEFU</name>
<reference evidence="1" key="1">
    <citation type="submission" date="2022-03" db="EMBL/GenBank/DDBJ databases">
        <authorList>
            <person name="Martin C."/>
        </authorList>
    </citation>
    <scope>NUCLEOTIDE SEQUENCE</scope>
</reference>
<dbReference type="AlphaFoldDB" id="A0A8J1UG83"/>
<dbReference type="EMBL" id="CAIIXF020000004">
    <property type="protein sequence ID" value="CAH1781135.1"/>
    <property type="molecule type" value="Genomic_DNA"/>
</dbReference>
<accession>A0A8J1UG83</accession>
<dbReference type="Gene3D" id="1.20.5.2280">
    <property type="match status" value="1"/>
</dbReference>
<protein>
    <submittedName>
        <fullName evidence="1">Uncharacterized protein</fullName>
    </submittedName>
</protein>
<keyword evidence="2" id="KW-1185">Reference proteome</keyword>
<dbReference type="Proteomes" id="UP000749559">
    <property type="component" value="Unassembled WGS sequence"/>
</dbReference>
<organism evidence="1 2">
    <name type="scientific">Owenia fusiformis</name>
    <name type="common">Polychaete worm</name>
    <dbReference type="NCBI Taxonomy" id="6347"/>
    <lineage>
        <taxon>Eukaryota</taxon>
        <taxon>Metazoa</taxon>
        <taxon>Spiralia</taxon>
        <taxon>Lophotrochozoa</taxon>
        <taxon>Annelida</taxon>
        <taxon>Polychaeta</taxon>
        <taxon>Sedentaria</taxon>
        <taxon>Canalipalpata</taxon>
        <taxon>Sabellida</taxon>
        <taxon>Oweniida</taxon>
        <taxon>Oweniidae</taxon>
        <taxon>Owenia</taxon>
    </lineage>
</organism>
<proteinExistence type="predicted"/>